<gene>
    <name evidence="3" type="ORF">JXQ802_LOCUS21032</name>
    <name evidence="2" type="ORF">PYM288_LOCUS11385</name>
</gene>
<dbReference type="AlphaFoldDB" id="A0A814C9T4"/>
<protein>
    <recommendedName>
        <fullName evidence="1">Amidase domain-containing protein</fullName>
    </recommendedName>
</protein>
<dbReference type="PANTHER" id="PTHR42678">
    <property type="entry name" value="AMIDASE"/>
    <property type="match status" value="1"/>
</dbReference>
<evidence type="ECO:0000313" key="3">
    <source>
        <dbReference type="EMBL" id="CAF1137472.1"/>
    </source>
</evidence>
<reference evidence="2" key="1">
    <citation type="submission" date="2021-02" db="EMBL/GenBank/DDBJ databases">
        <authorList>
            <person name="Nowell W R."/>
        </authorList>
    </citation>
    <scope>NUCLEOTIDE SEQUENCE</scope>
</reference>
<evidence type="ECO:0000313" key="2">
    <source>
        <dbReference type="EMBL" id="CAF0937248.1"/>
    </source>
</evidence>
<evidence type="ECO:0000313" key="5">
    <source>
        <dbReference type="Proteomes" id="UP000663870"/>
    </source>
</evidence>
<dbReference type="Pfam" id="PF01425">
    <property type="entry name" value="Amidase"/>
    <property type="match status" value="1"/>
</dbReference>
<feature type="domain" description="Amidase" evidence="1">
    <location>
        <begin position="14"/>
        <end position="356"/>
    </location>
</feature>
<dbReference type="InterPro" id="IPR036928">
    <property type="entry name" value="AS_sf"/>
</dbReference>
<dbReference type="EMBL" id="CAJNOH010000192">
    <property type="protein sequence ID" value="CAF0937248.1"/>
    <property type="molecule type" value="Genomic_DNA"/>
</dbReference>
<dbReference type="PANTHER" id="PTHR42678:SF34">
    <property type="entry name" value="OS04G0183300 PROTEIN"/>
    <property type="match status" value="1"/>
</dbReference>
<sequence length="472" mass="51507">MDAMHNNKITSKQLVELYLQRIDQVNLKGPSLHALIETNPDALTIAHRLDHERNRRGKLHGIPIIVKDNMATYDKLNTTAGSYALLGSKVSRDAFVVQQLRQAGAIILGKASLSEWSNFRSLVVPRNGVSGRGGVSKSAYVTDGDPSGSSSGSAIAVSIGLCTVALGTETDGSVVAPASRNGIIGLKPTVGLTSRSNVIPISFRQDTVGPMGKTVTDVALLLEVIQGVDPRDNATLKSRPEKTYTQFLRGTKGFKNVRLGVIPPFNFTNKTAPYIVSTFNKAIELMCSYGAIVQNPVNFTNMDQLLNSTTELDVLIAEFRQNINNYLSTLTNTKMHTLQDLINFNNAHKDLEFSPYLPDQQLFILSQEAPPLSIEREAEYIRLSKSLNQTMDIYNLDALVAMSEDYASLAAVGGYPIISVPLGYLQTAGGPQPFGIQFMGRAWSEGILLQLAHAFEQATHIRDKVRPKYAPS</sequence>
<dbReference type="Proteomes" id="UP000663854">
    <property type="component" value="Unassembled WGS sequence"/>
</dbReference>
<dbReference type="Proteomes" id="UP000663870">
    <property type="component" value="Unassembled WGS sequence"/>
</dbReference>
<keyword evidence="5" id="KW-1185">Reference proteome</keyword>
<comment type="caution">
    <text evidence="2">The sequence shown here is derived from an EMBL/GenBank/DDBJ whole genome shotgun (WGS) entry which is preliminary data.</text>
</comment>
<accession>A0A814C9T4</accession>
<dbReference type="Gene3D" id="3.90.1300.10">
    <property type="entry name" value="Amidase signature (AS) domain"/>
    <property type="match status" value="1"/>
</dbReference>
<proteinExistence type="predicted"/>
<name>A0A814C9T4_9BILA</name>
<evidence type="ECO:0000259" key="1">
    <source>
        <dbReference type="Pfam" id="PF01425"/>
    </source>
</evidence>
<evidence type="ECO:0000313" key="4">
    <source>
        <dbReference type="Proteomes" id="UP000663854"/>
    </source>
</evidence>
<dbReference type="SUPFAM" id="SSF75304">
    <property type="entry name" value="Amidase signature (AS) enzymes"/>
    <property type="match status" value="1"/>
</dbReference>
<dbReference type="InterPro" id="IPR023631">
    <property type="entry name" value="Amidase_dom"/>
</dbReference>
<dbReference type="EMBL" id="CAJNOL010000611">
    <property type="protein sequence ID" value="CAF1137472.1"/>
    <property type="molecule type" value="Genomic_DNA"/>
</dbReference>
<organism evidence="2 4">
    <name type="scientific">Rotaria sordida</name>
    <dbReference type="NCBI Taxonomy" id="392033"/>
    <lineage>
        <taxon>Eukaryota</taxon>
        <taxon>Metazoa</taxon>
        <taxon>Spiralia</taxon>
        <taxon>Gnathifera</taxon>
        <taxon>Rotifera</taxon>
        <taxon>Eurotatoria</taxon>
        <taxon>Bdelloidea</taxon>
        <taxon>Philodinida</taxon>
        <taxon>Philodinidae</taxon>
        <taxon>Rotaria</taxon>
    </lineage>
</organism>